<dbReference type="Proteomes" id="UP000294530">
    <property type="component" value="Unassembled WGS sequence"/>
</dbReference>
<name>A0A976FQN2_BRELC</name>
<dbReference type="KEGG" id="blac:94344918"/>
<gene>
    <name evidence="1" type="ORF">CCR75_001142</name>
</gene>
<dbReference type="GeneID" id="94344918"/>
<organism evidence="1 2">
    <name type="scientific">Bremia lactucae</name>
    <name type="common">Lettuce downy mildew</name>
    <dbReference type="NCBI Taxonomy" id="4779"/>
    <lineage>
        <taxon>Eukaryota</taxon>
        <taxon>Sar</taxon>
        <taxon>Stramenopiles</taxon>
        <taxon>Oomycota</taxon>
        <taxon>Peronosporomycetes</taxon>
        <taxon>Peronosporales</taxon>
        <taxon>Peronosporaceae</taxon>
        <taxon>Bremia</taxon>
    </lineage>
</organism>
<keyword evidence="2" id="KW-1185">Reference proteome</keyword>
<accession>A0A976FQN2</accession>
<reference evidence="1 2" key="1">
    <citation type="journal article" date="2021" name="Genome Biol.">
        <title>AFLAP: assembly-free linkage analysis pipeline using k-mers from genome sequencing data.</title>
        <authorList>
            <person name="Fletcher K."/>
            <person name="Zhang L."/>
            <person name="Gil J."/>
            <person name="Han R."/>
            <person name="Cavanaugh K."/>
            <person name="Michelmore R."/>
        </authorList>
    </citation>
    <scope>NUCLEOTIDE SEQUENCE [LARGE SCALE GENOMIC DNA]</scope>
    <source>
        <strain evidence="1 2">SF5</strain>
    </source>
</reference>
<proteinExistence type="predicted"/>
<protein>
    <submittedName>
        <fullName evidence="1">Uncharacterized protein</fullName>
    </submittedName>
</protein>
<comment type="caution">
    <text evidence="1">The sequence shown here is derived from an EMBL/GenBank/DDBJ whole genome shotgun (WGS) entry which is preliminary data.</text>
</comment>
<evidence type="ECO:0000313" key="1">
    <source>
        <dbReference type="EMBL" id="TDH70794.1"/>
    </source>
</evidence>
<sequence>MLHVEDHVSCRTEESVLSRWLCVTPSPGSGGSVDYPEVMGWRFTVEERERVTCTLFFQS</sequence>
<dbReference type="AlphaFoldDB" id="A0A976FQN2"/>
<evidence type="ECO:0000313" key="2">
    <source>
        <dbReference type="Proteomes" id="UP000294530"/>
    </source>
</evidence>
<dbReference type="RefSeq" id="XP_067820293.1">
    <property type="nucleotide sequence ID" value="XM_067959247.1"/>
</dbReference>
<dbReference type="EMBL" id="SHOA02000001">
    <property type="protein sequence ID" value="TDH70794.1"/>
    <property type="molecule type" value="Genomic_DNA"/>
</dbReference>